<keyword evidence="1" id="KW-0472">Membrane</keyword>
<accession>A0A0A8ZDF4</accession>
<organism evidence="2">
    <name type="scientific">Arundo donax</name>
    <name type="common">Giant reed</name>
    <name type="synonym">Donax arundinaceus</name>
    <dbReference type="NCBI Taxonomy" id="35708"/>
    <lineage>
        <taxon>Eukaryota</taxon>
        <taxon>Viridiplantae</taxon>
        <taxon>Streptophyta</taxon>
        <taxon>Embryophyta</taxon>
        <taxon>Tracheophyta</taxon>
        <taxon>Spermatophyta</taxon>
        <taxon>Magnoliopsida</taxon>
        <taxon>Liliopsida</taxon>
        <taxon>Poales</taxon>
        <taxon>Poaceae</taxon>
        <taxon>PACMAD clade</taxon>
        <taxon>Arundinoideae</taxon>
        <taxon>Arundineae</taxon>
        <taxon>Arundo</taxon>
    </lineage>
</organism>
<name>A0A0A8ZDF4_ARUDO</name>
<reference evidence="2" key="2">
    <citation type="journal article" date="2015" name="Data Brief">
        <title>Shoot transcriptome of the giant reed, Arundo donax.</title>
        <authorList>
            <person name="Barrero R.A."/>
            <person name="Guerrero F.D."/>
            <person name="Moolhuijzen P."/>
            <person name="Goolsby J.A."/>
            <person name="Tidwell J."/>
            <person name="Bellgard S.E."/>
            <person name="Bellgard M.I."/>
        </authorList>
    </citation>
    <scope>NUCLEOTIDE SEQUENCE</scope>
    <source>
        <tissue evidence="2">Shoot tissue taken approximately 20 cm above the soil surface</tissue>
    </source>
</reference>
<keyword evidence="1" id="KW-0812">Transmembrane</keyword>
<protein>
    <submittedName>
        <fullName evidence="2">Uncharacterized protein</fullName>
    </submittedName>
</protein>
<sequence>MSFTRLRCLRRLMIVTSVMYSLLPCLEVLETLLMATWSP</sequence>
<feature type="transmembrane region" description="Helical" evidence="1">
    <location>
        <begin position="12"/>
        <end position="37"/>
    </location>
</feature>
<reference evidence="2" key="1">
    <citation type="submission" date="2014-09" db="EMBL/GenBank/DDBJ databases">
        <authorList>
            <person name="Magalhaes I.L.F."/>
            <person name="Oliveira U."/>
            <person name="Santos F.R."/>
            <person name="Vidigal T.H.D.A."/>
            <person name="Brescovit A.D."/>
            <person name="Santos A.J."/>
        </authorList>
    </citation>
    <scope>NUCLEOTIDE SEQUENCE</scope>
    <source>
        <tissue evidence="2">Shoot tissue taken approximately 20 cm above the soil surface</tissue>
    </source>
</reference>
<keyword evidence="1" id="KW-1133">Transmembrane helix</keyword>
<dbReference type="AlphaFoldDB" id="A0A0A8ZDF4"/>
<evidence type="ECO:0000313" key="2">
    <source>
        <dbReference type="EMBL" id="JAD34770.1"/>
    </source>
</evidence>
<dbReference type="EMBL" id="GBRH01263125">
    <property type="protein sequence ID" value="JAD34770.1"/>
    <property type="molecule type" value="Transcribed_RNA"/>
</dbReference>
<proteinExistence type="predicted"/>
<evidence type="ECO:0000256" key="1">
    <source>
        <dbReference type="SAM" id="Phobius"/>
    </source>
</evidence>